<name>A0A3N2D744_9MICO</name>
<comment type="caution">
    <text evidence="2">The sequence shown here is derived from an EMBL/GenBank/DDBJ whole genome shotgun (WGS) entry which is preliminary data.</text>
</comment>
<feature type="compositionally biased region" description="Low complexity" evidence="1">
    <location>
        <begin position="11"/>
        <end position="27"/>
    </location>
</feature>
<gene>
    <name evidence="2" type="ORF">EDD28_0154</name>
</gene>
<feature type="compositionally biased region" description="Low complexity" evidence="1">
    <location>
        <begin position="217"/>
        <end position="249"/>
    </location>
</feature>
<proteinExistence type="predicted"/>
<keyword evidence="3" id="KW-1185">Reference proteome</keyword>
<evidence type="ECO:0000256" key="1">
    <source>
        <dbReference type="SAM" id="MobiDB-lite"/>
    </source>
</evidence>
<feature type="compositionally biased region" description="Basic residues" evidence="1">
    <location>
        <begin position="306"/>
        <end position="324"/>
    </location>
</feature>
<evidence type="ECO:0000313" key="2">
    <source>
        <dbReference type="EMBL" id="ROR95593.1"/>
    </source>
</evidence>
<feature type="region of interest" description="Disordered" evidence="1">
    <location>
        <begin position="1"/>
        <end position="39"/>
    </location>
</feature>
<feature type="compositionally biased region" description="Basic residues" evidence="1">
    <location>
        <begin position="274"/>
        <end position="288"/>
    </location>
</feature>
<accession>A0A3N2D744</accession>
<feature type="region of interest" description="Disordered" evidence="1">
    <location>
        <begin position="139"/>
        <end position="324"/>
    </location>
</feature>
<dbReference type="AlphaFoldDB" id="A0A3N2D744"/>
<dbReference type="EMBL" id="RKHQ01000001">
    <property type="protein sequence ID" value="ROR95593.1"/>
    <property type="molecule type" value="Genomic_DNA"/>
</dbReference>
<dbReference type="Proteomes" id="UP000275356">
    <property type="component" value="Unassembled WGS sequence"/>
</dbReference>
<reference evidence="2 3" key="1">
    <citation type="submission" date="2018-11" db="EMBL/GenBank/DDBJ databases">
        <title>Sequencing the genomes of 1000 actinobacteria strains.</title>
        <authorList>
            <person name="Klenk H.-P."/>
        </authorList>
    </citation>
    <scope>NUCLEOTIDE SEQUENCE [LARGE SCALE GENOMIC DNA]</scope>
    <source>
        <strain evidence="2 3">DSM 13521</strain>
    </source>
</reference>
<sequence>MASFVTNTLLSSQTTHPTQTNPTNQSQPDPPGATSPPYTLLASRSNRLAVIRVSERGVILRSALAARSGSKSRAPSWLSQSVRRNFSTLLISLGASQIGSISVSVDRWGSRPAREPVSSIPRPASRQRCCPVLRGVRRTLRRPPPGRKSAGSRACHARLPGQTETNGSDRPHGRRPAGLTIPGIPPVSTVPAPLGRPIPGLVPADPSVMRRAPEPLSRGSGARATSGRSASHLLGPTTSTTMPSSAPTAGIGTGLSALAPRRVSRAAAPAAPPARRRPPPSRVRRSRPPRPAPPLSPRPPTSRIDRRGRRRRGHGRRRELRPDG</sequence>
<protein>
    <submittedName>
        <fullName evidence="2">Uncharacterized protein</fullName>
    </submittedName>
</protein>
<evidence type="ECO:0000313" key="3">
    <source>
        <dbReference type="Proteomes" id="UP000275356"/>
    </source>
</evidence>
<feature type="compositionally biased region" description="Low complexity" evidence="1">
    <location>
        <begin position="256"/>
        <end position="269"/>
    </location>
</feature>
<feature type="compositionally biased region" description="Polar residues" evidence="1">
    <location>
        <begin position="1"/>
        <end position="10"/>
    </location>
</feature>
<feature type="compositionally biased region" description="Pro residues" evidence="1">
    <location>
        <begin position="289"/>
        <end position="300"/>
    </location>
</feature>
<organism evidence="2 3">
    <name type="scientific">Salana multivorans</name>
    <dbReference type="NCBI Taxonomy" id="120377"/>
    <lineage>
        <taxon>Bacteria</taxon>
        <taxon>Bacillati</taxon>
        <taxon>Actinomycetota</taxon>
        <taxon>Actinomycetes</taxon>
        <taxon>Micrococcales</taxon>
        <taxon>Beutenbergiaceae</taxon>
        <taxon>Salana</taxon>
    </lineage>
</organism>